<evidence type="ECO:0000313" key="10">
    <source>
        <dbReference type="Proteomes" id="UP000254920"/>
    </source>
</evidence>
<proteinExistence type="predicted"/>
<reference evidence="9 10" key="1">
    <citation type="submission" date="2018-06" db="EMBL/GenBank/DDBJ databases">
        <authorList>
            <consortium name="Pathogen Informatics"/>
            <person name="Doyle S."/>
        </authorList>
    </citation>
    <scope>NUCLEOTIDE SEQUENCE [LARGE SCALE GENOMIC DNA]</scope>
    <source>
        <strain evidence="9 10">NCTC12475</strain>
    </source>
</reference>
<dbReference type="EMBL" id="UFVD01000001">
    <property type="protein sequence ID" value="SUX10192.1"/>
    <property type="molecule type" value="Genomic_DNA"/>
</dbReference>
<evidence type="ECO:0000259" key="8">
    <source>
        <dbReference type="PROSITE" id="PS51459"/>
    </source>
</evidence>
<evidence type="ECO:0000256" key="6">
    <source>
        <dbReference type="ARBA" id="ARBA00047939"/>
    </source>
</evidence>
<dbReference type="Gene3D" id="1.10.3290.10">
    <property type="entry name" value="Fido-like domain"/>
    <property type="match status" value="1"/>
</dbReference>
<dbReference type="PANTHER" id="PTHR39560">
    <property type="entry name" value="PROTEIN ADENYLYLTRANSFERASE FIC-RELATED"/>
    <property type="match status" value="1"/>
</dbReference>
<keyword evidence="10" id="KW-1185">Reference proteome</keyword>
<evidence type="ECO:0000313" key="9">
    <source>
        <dbReference type="EMBL" id="SUX10192.1"/>
    </source>
</evidence>
<feature type="domain" description="Fido" evidence="8">
    <location>
        <begin position="64"/>
        <end position="194"/>
    </location>
</feature>
<comment type="catalytic activity">
    <reaction evidence="6">
        <text>L-threonyl-[protein] + ATP = 3-O-(5'-adenylyl)-L-threonyl-[protein] + diphosphate</text>
        <dbReference type="Rhea" id="RHEA:54292"/>
        <dbReference type="Rhea" id="RHEA-COMP:11060"/>
        <dbReference type="Rhea" id="RHEA-COMP:13847"/>
        <dbReference type="ChEBI" id="CHEBI:30013"/>
        <dbReference type="ChEBI" id="CHEBI:30616"/>
        <dbReference type="ChEBI" id="CHEBI:33019"/>
        <dbReference type="ChEBI" id="CHEBI:138113"/>
        <dbReference type="EC" id="2.7.7.108"/>
    </reaction>
</comment>
<evidence type="ECO:0000256" key="3">
    <source>
        <dbReference type="ARBA" id="ARBA00022741"/>
    </source>
</evidence>
<protein>
    <recommendedName>
        <fullName evidence="5">protein adenylyltransferase</fullName>
        <ecNumber evidence="5">2.7.7.108</ecNumber>
    </recommendedName>
</protein>
<dbReference type="GO" id="GO:0051302">
    <property type="term" value="P:regulation of cell division"/>
    <property type="evidence" value="ECO:0007669"/>
    <property type="project" value="TreeGrafter"/>
</dbReference>
<evidence type="ECO:0000256" key="7">
    <source>
        <dbReference type="ARBA" id="ARBA00048696"/>
    </source>
</evidence>
<keyword evidence="2 9" id="KW-0548">Nucleotidyltransferase</keyword>
<dbReference type="Pfam" id="PF02661">
    <property type="entry name" value="Fic"/>
    <property type="match status" value="1"/>
</dbReference>
<keyword evidence="4" id="KW-0067">ATP-binding</keyword>
<evidence type="ECO:0000256" key="4">
    <source>
        <dbReference type="ARBA" id="ARBA00022840"/>
    </source>
</evidence>
<dbReference type="EC" id="2.7.7.108" evidence="5"/>
<dbReference type="GO" id="GO:0005524">
    <property type="term" value="F:ATP binding"/>
    <property type="evidence" value="ECO:0007669"/>
    <property type="project" value="UniProtKB-KW"/>
</dbReference>
<accession>A0A381DIC1</accession>
<comment type="catalytic activity">
    <reaction evidence="7">
        <text>L-tyrosyl-[protein] + ATP = O-(5'-adenylyl)-L-tyrosyl-[protein] + diphosphate</text>
        <dbReference type="Rhea" id="RHEA:54288"/>
        <dbReference type="Rhea" id="RHEA-COMP:10136"/>
        <dbReference type="Rhea" id="RHEA-COMP:13846"/>
        <dbReference type="ChEBI" id="CHEBI:30616"/>
        <dbReference type="ChEBI" id="CHEBI:33019"/>
        <dbReference type="ChEBI" id="CHEBI:46858"/>
        <dbReference type="ChEBI" id="CHEBI:83624"/>
        <dbReference type="EC" id="2.7.7.108"/>
    </reaction>
</comment>
<keyword evidence="3" id="KW-0547">Nucleotide-binding</keyword>
<evidence type="ECO:0000256" key="1">
    <source>
        <dbReference type="ARBA" id="ARBA00022679"/>
    </source>
</evidence>
<dbReference type="PROSITE" id="PS51459">
    <property type="entry name" value="FIDO"/>
    <property type="match status" value="1"/>
</dbReference>
<keyword evidence="1 9" id="KW-0808">Transferase</keyword>
<evidence type="ECO:0000256" key="5">
    <source>
        <dbReference type="ARBA" id="ARBA00034531"/>
    </source>
</evidence>
<gene>
    <name evidence="9" type="primary">fic</name>
    <name evidence="9" type="ORF">NCTC12475_00396</name>
</gene>
<dbReference type="PANTHER" id="PTHR39560:SF1">
    <property type="entry name" value="PROTEIN ADENYLYLTRANSFERASE FIC-RELATED"/>
    <property type="match status" value="1"/>
</dbReference>
<dbReference type="Proteomes" id="UP000254920">
    <property type="component" value="Unassembled WGS sequence"/>
</dbReference>
<dbReference type="SUPFAM" id="SSF140931">
    <property type="entry name" value="Fic-like"/>
    <property type="match status" value="1"/>
</dbReference>
<evidence type="ECO:0000256" key="2">
    <source>
        <dbReference type="ARBA" id="ARBA00022695"/>
    </source>
</evidence>
<name>A0A381DIC1_9BACT</name>
<dbReference type="GO" id="GO:0070733">
    <property type="term" value="F:AMPylase activity"/>
    <property type="evidence" value="ECO:0007669"/>
    <property type="project" value="UniProtKB-EC"/>
</dbReference>
<organism evidence="9 10">
    <name type="scientific">Campylobacter sputorum subsp. sputorum</name>
    <dbReference type="NCBI Taxonomy" id="32024"/>
    <lineage>
        <taxon>Bacteria</taxon>
        <taxon>Pseudomonadati</taxon>
        <taxon>Campylobacterota</taxon>
        <taxon>Epsilonproteobacteria</taxon>
        <taxon>Campylobacterales</taxon>
        <taxon>Campylobacteraceae</taxon>
        <taxon>Campylobacter</taxon>
    </lineage>
</organism>
<sequence>MGRIVIDKILNFMDNGIPKNEFDRQLLASNLVGAKNLKELNRLERIITIQKINDLDINPIKGNFDYQHLKDIHKFIFKYVYVFAGFDRADIGLQGAFLKGNQHFVPGNEIKKYSKIIFDELKEQNYLKNSKDLNQFAKNTANFMMELNALHPFREGNGRTQRIFINQLAKNAGYRLKPYIKRKYDNGLHRSFSA</sequence>
<dbReference type="InterPro" id="IPR036597">
    <property type="entry name" value="Fido-like_dom_sf"/>
</dbReference>
<dbReference type="InterPro" id="IPR003812">
    <property type="entry name" value="Fido"/>
</dbReference>
<dbReference type="AlphaFoldDB" id="A0A381DIC1"/>